<name>A0A418R7F6_9BACT</name>
<dbReference type="OrthoDB" id="1466969at2"/>
<sequence>MTLPSLHKHELLQREYGQSTFILVQQLAGIEDRAERTRRAQQIVQLIFRLQPALRDQPDSQAKVWNHVFEMADGELDVDAPFPLVAQVNLAPPQRIPYPAKGPKFRAYGQAVEQLVAQALTLEDPAEREQATVIIGRTMKFLYRSHNKENAKDVTILKHLKELSGGALTLDPDQVDAQNLFEFAATNTGGGRPAPFIVAQPRQERESSGGNRRGSNGGGGNNGGNRRDKQRRGGGRKNRQEPQQPPQ</sequence>
<gene>
    <name evidence="2" type="ORF">D0T11_02480</name>
</gene>
<dbReference type="Pfam" id="PF14123">
    <property type="entry name" value="DUF4290"/>
    <property type="match status" value="1"/>
</dbReference>
<reference evidence="2 3" key="1">
    <citation type="submission" date="2018-09" db="EMBL/GenBank/DDBJ databases">
        <authorList>
            <person name="Zeman M."/>
            <person name="Pardy F."/>
        </authorList>
    </citation>
    <scope>NUCLEOTIDE SEQUENCE [LARGE SCALE GENOMIC DNA]</scope>
    <source>
        <strain evidence="2 3">CCM 8852</strain>
    </source>
</reference>
<proteinExistence type="predicted"/>
<evidence type="ECO:0000256" key="1">
    <source>
        <dbReference type="SAM" id="MobiDB-lite"/>
    </source>
</evidence>
<feature type="compositionally biased region" description="Gly residues" evidence="1">
    <location>
        <begin position="211"/>
        <end position="223"/>
    </location>
</feature>
<accession>A0A418R7F6</accession>
<dbReference type="RefSeq" id="WP_119654203.1">
    <property type="nucleotide sequence ID" value="NZ_JBHUOI010000002.1"/>
</dbReference>
<keyword evidence="3" id="KW-1185">Reference proteome</keyword>
<dbReference type="InterPro" id="IPR025632">
    <property type="entry name" value="DUF4290"/>
</dbReference>
<reference evidence="2 3" key="2">
    <citation type="submission" date="2019-01" db="EMBL/GenBank/DDBJ databases">
        <title>Hymenobacter humicola sp. nov., isolated from soils in Antarctica.</title>
        <authorList>
            <person name="Sedlacek I."/>
            <person name="Holochova P."/>
            <person name="Kralova S."/>
            <person name="Pantucek R."/>
            <person name="Stankova E."/>
            <person name="Vrbovska V."/>
            <person name="Kristofova L."/>
            <person name="Svec P."/>
            <person name="Busse H.-J."/>
        </authorList>
    </citation>
    <scope>NUCLEOTIDE SEQUENCE [LARGE SCALE GENOMIC DNA]</scope>
    <source>
        <strain evidence="2 3">CCM 8852</strain>
    </source>
</reference>
<dbReference type="Proteomes" id="UP000284250">
    <property type="component" value="Unassembled WGS sequence"/>
</dbReference>
<feature type="region of interest" description="Disordered" evidence="1">
    <location>
        <begin position="185"/>
        <end position="247"/>
    </location>
</feature>
<dbReference type="AlphaFoldDB" id="A0A418R7F6"/>
<dbReference type="EMBL" id="QYCN01000003">
    <property type="protein sequence ID" value="RIY13319.1"/>
    <property type="molecule type" value="Genomic_DNA"/>
</dbReference>
<organism evidence="2 3">
    <name type="scientific">Hymenobacter rubripertinctus</name>
    <dbReference type="NCBI Taxonomy" id="2029981"/>
    <lineage>
        <taxon>Bacteria</taxon>
        <taxon>Pseudomonadati</taxon>
        <taxon>Bacteroidota</taxon>
        <taxon>Cytophagia</taxon>
        <taxon>Cytophagales</taxon>
        <taxon>Hymenobacteraceae</taxon>
        <taxon>Hymenobacter</taxon>
    </lineage>
</organism>
<comment type="caution">
    <text evidence="2">The sequence shown here is derived from an EMBL/GenBank/DDBJ whole genome shotgun (WGS) entry which is preliminary data.</text>
</comment>
<evidence type="ECO:0000313" key="3">
    <source>
        <dbReference type="Proteomes" id="UP000284250"/>
    </source>
</evidence>
<evidence type="ECO:0000313" key="2">
    <source>
        <dbReference type="EMBL" id="RIY13319.1"/>
    </source>
</evidence>
<feature type="compositionally biased region" description="Basic residues" evidence="1">
    <location>
        <begin position="228"/>
        <end position="237"/>
    </location>
</feature>
<protein>
    <submittedName>
        <fullName evidence="2">DUF4290 domain-containing protein</fullName>
    </submittedName>
</protein>